<accession>A0A1Y2CKN7</accession>
<dbReference type="PANTHER" id="PTHR40624:SF1">
    <property type="entry name" value="BIOSYNTHESIS MONOOXYGENASE, PUTATIVE (AFU_ORTHOLOGUE AFUA_1G12025)-RELATED"/>
    <property type="match status" value="1"/>
</dbReference>
<evidence type="ECO:0008006" key="6">
    <source>
        <dbReference type="Google" id="ProtNLM"/>
    </source>
</evidence>
<feature type="domain" description="WW" evidence="2">
    <location>
        <begin position="5"/>
        <end position="38"/>
    </location>
</feature>
<dbReference type="CDD" id="cd00201">
    <property type="entry name" value="WW"/>
    <property type="match status" value="1"/>
</dbReference>
<dbReference type="SUPFAM" id="SSF54909">
    <property type="entry name" value="Dimeric alpha+beta barrel"/>
    <property type="match status" value="1"/>
</dbReference>
<dbReference type="Proteomes" id="UP000193467">
    <property type="component" value="Unassembled WGS sequence"/>
</dbReference>
<dbReference type="PROSITE" id="PS50020">
    <property type="entry name" value="WW_DOMAIN_2"/>
    <property type="match status" value="1"/>
</dbReference>
<evidence type="ECO:0000259" key="3">
    <source>
        <dbReference type="PROSITE" id="PS51725"/>
    </source>
</evidence>
<dbReference type="SUPFAM" id="SSF51045">
    <property type="entry name" value="WW domain"/>
    <property type="match status" value="1"/>
</dbReference>
<reference evidence="4 5" key="1">
    <citation type="submission" date="2016-07" db="EMBL/GenBank/DDBJ databases">
        <title>Pervasive Adenine N6-methylation of Active Genes in Fungi.</title>
        <authorList>
            <consortium name="DOE Joint Genome Institute"/>
            <person name="Mondo S.J."/>
            <person name="Dannebaum R.O."/>
            <person name="Kuo R.C."/>
            <person name="Labutti K."/>
            <person name="Haridas S."/>
            <person name="Kuo A."/>
            <person name="Salamov A."/>
            <person name="Ahrendt S.R."/>
            <person name="Lipzen A."/>
            <person name="Sullivan W."/>
            <person name="Andreopoulos W.B."/>
            <person name="Clum A."/>
            <person name="Lindquist E."/>
            <person name="Daum C."/>
            <person name="Ramamoorthy G.K."/>
            <person name="Gryganskyi A."/>
            <person name="Culley D."/>
            <person name="Magnuson J.K."/>
            <person name="James T.Y."/>
            <person name="O'Malley M.A."/>
            <person name="Stajich J.E."/>
            <person name="Spatafora J.W."/>
            <person name="Visel A."/>
            <person name="Grigoriev I.V."/>
        </authorList>
    </citation>
    <scope>NUCLEOTIDE SEQUENCE [LARGE SCALE GENOMIC DNA]</scope>
    <source>
        <strain evidence="4 5">62-1032</strain>
    </source>
</reference>
<dbReference type="InParanoid" id="A0A1Y2CKN7"/>
<dbReference type="EMBL" id="MCGR01000116">
    <property type="protein sequence ID" value="ORY47583.1"/>
    <property type="molecule type" value="Genomic_DNA"/>
</dbReference>
<gene>
    <name evidence="4" type="ORF">BCR35DRAFT_356203</name>
</gene>
<feature type="domain" description="ABM" evidence="3">
    <location>
        <begin position="248"/>
        <end position="344"/>
    </location>
</feature>
<sequence length="348" mass="37394">MDYKAPLPFGWIMQTDVHGRTFFVDTTTGISHWEDPRASMNVNRYAPPPIPPRNSPSYATQNSSSFLQQPANQYTPPQQPPQQTFSPPSAGAPSPYFAPPQPYAPSQPYFPPPQQQPYSQPPPQHTYTQPPLQQPQTGIRGKLGGLGASNHALLAGAGGLAAGGAAALLLGKVMGGHHHHHHGHGGPALRPSTKLNPRSPPATLCAGEVAVNLPTPALPATLYLPPSAAPTTTMLPPPLPFLPESRKFLSIATVYVVEGKEARFTELLRGIVSSVQATEPDTLTYRISQSMEAPRTKFVIYEQYAGQAALEKHYASEAFGAMGKAMGEEGLLDTSKESPLTIEYLEEL</sequence>
<dbReference type="InterPro" id="IPR036020">
    <property type="entry name" value="WW_dom_sf"/>
</dbReference>
<keyword evidence="5" id="KW-1185">Reference proteome</keyword>
<dbReference type="SMART" id="SM00456">
    <property type="entry name" value="WW"/>
    <property type="match status" value="1"/>
</dbReference>
<dbReference type="Pfam" id="PF03992">
    <property type="entry name" value="ABM"/>
    <property type="match status" value="1"/>
</dbReference>
<dbReference type="PANTHER" id="PTHR40624">
    <property type="entry name" value="BIOSYNTHESIS MONOOXYGENASE, PUTATIVE (AFU_ORTHOLOGUE AFUA_1G12025)-RELATED"/>
    <property type="match status" value="1"/>
</dbReference>
<dbReference type="InterPro" id="IPR011008">
    <property type="entry name" value="Dimeric_a/b-barrel"/>
</dbReference>
<comment type="caution">
    <text evidence="4">The sequence shown here is derived from an EMBL/GenBank/DDBJ whole genome shotgun (WGS) entry which is preliminary data.</text>
</comment>
<feature type="compositionally biased region" description="Pro residues" evidence="1">
    <location>
        <begin position="96"/>
        <end position="124"/>
    </location>
</feature>
<protein>
    <recommendedName>
        <fullName evidence="6">WW domain-containing protein</fullName>
    </recommendedName>
</protein>
<organism evidence="4 5">
    <name type="scientific">Leucosporidium creatinivorum</name>
    <dbReference type="NCBI Taxonomy" id="106004"/>
    <lineage>
        <taxon>Eukaryota</taxon>
        <taxon>Fungi</taxon>
        <taxon>Dikarya</taxon>
        <taxon>Basidiomycota</taxon>
        <taxon>Pucciniomycotina</taxon>
        <taxon>Microbotryomycetes</taxon>
        <taxon>Leucosporidiales</taxon>
        <taxon>Leucosporidium</taxon>
    </lineage>
</organism>
<feature type="region of interest" description="Disordered" evidence="1">
    <location>
        <begin position="176"/>
        <end position="198"/>
    </location>
</feature>
<dbReference type="OrthoDB" id="10011777at2759"/>
<evidence type="ECO:0000313" key="5">
    <source>
        <dbReference type="Proteomes" id="UP000193467"/>
    </source>
</evidence>
<dbReference type="Gene3D" id="3.30.70.100">
    <property type="match status" value="1"/>
</dbReference>
<evidence type="ECO:0000259" key="2">
    <source>
        <dbReference type="PROSITE" id="PS50020"/>
    </source>
</evidence>
<dbReference type="PROSITE" id="PS51725">
    <property type="entry name" value="ABM"/>
    <property type="match status" value="1"/>
</dbReference>
<dbReference type="Pfam" id="PF00397">
    <property type="entry name" value="WW"/>
    <property type="match status" value="1"/>
</dbReference>
<feature type="region of interest" description="Disordered" evidence="1">
    <location>
        <begin position="33"/>
        <end position="143"/>
    </location>
</feature>
<dbReference type="InterPro" id="IPR001202">
    <property type="entry name" value="WW_dom"/>
</dbReference>
<dbReference type="AlphaFoldDB" id="A0A1Y2CKN7"/>
<feature type="compositionally biased region" description="Low complexity" evidence="1">
    <location>
        <begin position="125"/>
        <end position="137"/>
    </location>
</feature>
<evidence type="ECO:0000313" key="4">
    <source>
        <dbReference type="EMBL" id="ORY47583.1"/>
    </source>
</evidence>
<dbReference type="Gene3D" id="2.20.70.10">
    <property type="match status" value="1"/>
</dbReference>
<proteinExistence type="predicted"/>
<evidence type="ECO:0000256" key="1">
    <source>
        <dbReference type="SAM" id="MobiDB-lite"/>
    </source>
</evidence>
<feature type="compositionally biased region" description="Low complexity" evidence="1">
    <location>
        <begin position="68"/>
        <end position="95"/>
    </location>
</feature>
<name>A0A1Y2CKN7_9BASI</name>
<dbReference type="STRING" id="106004.A0A1Y2CKN7"/>
<dbReference type="InterPro" id="IPR007138">
    <property type="entry name" value="ABM_dom"/>
</dbReference>